<proteinExistence type="predicted"/>
<dbReference type="EMBL" id="QZDT01000035">
    <property type="protein sequence ID" value="NBJ94326.1"/>
    <property type="molecule type" value="Genomic_DNA"/>
</dbReference>
<dbReference type="AlphaFoldDB" id="A0A9X5BIE7"/>
<keyword evidence="1" id="KW-0479">Metal-binding</keyword>
<keyword evidence="6" id="KW-1185">Reference proteome</keyword>
<evidence type="ECO:0000256" key="3">
    <source>
        <dbReference type="ARBA" id="ARBA00023014"/>
    </source>
</evidence>
<reference evidence="5" key="1">
    <citation type="submission" date="2018-09" db="EMBL/GenBank/DDBJ databases">
        <title>Murine metabolic-syndrome-specific gut microbial biobank.</title>
        <authorList>
            <person name="Liu C."/>
        </authorList>
    </citation>
    <scope>NUCLEOTIDE SEQUENCE</scope>
    <source>
        <strain evidence="5">D42-62</strain>
    </source>
</reference>
<dbReference type="PROSITE" id="PS00198">
    <property type="entry name" value="4FE4S_FER_1"/>
    <property type="match status" value="1"/>
</dbReference>
<dbReference type="InterPro" id="IPR017900">
    <property type="entry name" value="4Fe4S_Fe_S_CS"/>
</dbReference>
<name>A0A9X5BIE7_9FIRM</name>
<keyword evidence="2" id="KW-0408">Iron</keyword>
<evidence type="ECO:0000313" key="6">
    <source>
        <dbReference type="Proteomes" id="UP001154420"/>
    </source>
</evidence>
<dbReference type="Gene3D" id="1.10.1060.10">
    <property type="entry name" value="Alpha-helical ferredoxin"/>
    <property type="match status" value="2"/>
</dbReference>
<feature type="domain" description="4Fe-4S ferredoxin-type" evidence="4">
    <location>
        <begin position="64"/>
        <end position="94"/>
    </location>
</feature>
<comment type="caution">
    <text evidence="5">The sequence shown here is derived from an EMBL/GenBank/DDBJ whole genome shotgun (WGS) entry which is preliminary data.</text>
</comment>
<dbReference type="GO" id="GO:0005886">
    <property type="term" value="C:plasma membrane"/>
    <property type="evidence" value="ECO:0007669"/>
    <property type="project" value="TreeGrafter"/>
</dbReference>
<dbReference type="PROSITE" id="PS51379">
    <property type="entry name" value="4FE4S_FER_2"/>
    <property type="match status" value="2"/>
</dbReference>
<accession>A0A9X5BIE7</accession>
<dbReference type="InterPro" id="IPR009051">
    <property type="entry name" value="Helical_ferredxn"/>
</dbReference>
<protein>
    <submittedName>
        <fullName evidence="5">4Fe-4S dicluster domain-containing protein</fullName>
    </submittedName>
</protein>
<evidence type="ECO:0000256" key="2">
    <source>
        <dbReference type="ARBA" id="ARBA00023004"/>
    </source>
</evidence>
<dbReference type="Pfam" id="PF13187">
    <property type="entry name" value="Fer4_9"/>
    <property type="match status" value="1"/>
</dbReference>
<gene>
    <name evidence="5" type="ORF">D5281_17485</name>
</gene>
<dbReference type="InterPro" id="IPR051460">
    <property type="entry name" value="HdrC_iron-sulfur_subunit"/>
</dbReference>
<evidence type="ECO:0000256" key="1">
    <source>
        <dbReference type="ARBA" id="ARBA00022723"/>
    </source>
</evidence>
<dbReference type="InterPro" id="IPR017896">
    <property type="entry name" value="4Fe4S_Fe-S-bd"/>
</dbReference>
<dbReference type="SUPFAM" id="SSF46548">
    <property type="entry name" value="alpha-helical ferredoxin"/>
    <property type="match status" value="1"/>
</dbReference>
<organism evidence="5 6">
    <name type="scientific">Parablautia muri</name>
    <dbReference type="NCBI Taxonomy" id="2320879"/>
    <lineage>
        <taxon>Bacteria</taxon>
        <taxon>Bacillati</taxon>
        <taxon>Bacillota</taxon>
        <taxon>Clostridia</taxon>
        <taxon>Lachnospirales</taxon>
        <taxon>Lachnospiraceae</taxon>
        <taxon>Parablautia</taxon>
    </lineage>
</organism>
<dbReference type="Proteomes" id="UP001154420">
    <property type="component" value="Unassembled WGS sequence"/>
</dbReference>
<dbReference type="PANTHER" id="PTHR43255">
    <property type="entry name" value="IRON-SULFUR-BINDING OXIDOREDUCTASE FADF-RELATED-RELATED"/>
    <property type="match status" value="1"/>
</dbReference>
<feature type="domain" description="4Fe-4S ferredoxin-type" evidence="4">
    <location>
        <begin position="17"/>
        <end position="45"/>
    </location>
</feature>
<evidence type="ECO:0000259" key="4">
    <source>
        <dbReference type="PROSITE" id="PS51379"/>
    </source>
</evidence>
<sequence length="120" mass="13320">MKEEFILRKSKSGILLDAFTKSIPICTDCGKCSAVCPAGIDIPEAIRIYEKYRSGDPDVLNRLSRMKSDGKPIDCIECGACSARCPKGIEVKKMIRTLAMMESSQTRIPCMHVCRTMKAQ</sequence>
<keyword evidence="3" id="KW-0411">Iron-sulfur</keyword>
<dbReference type="GO" id="GO:0051536">
    <property type="term" value="F:iron-sulfur cluster binding"/>
    <property type="evidence" value="ECO:0007669"/>
    <property type="project" value="UniProtKB-KW"/>
</dbReference>
<dbReference type="PANTHER" id="PTHR43255:SF2">
    <property type="entry name" value="HETERODISULFIDE REDUCTASE RELATED PROTEIN"/>
    <property type="match status" value="1"/>
</dbReference>
<dbReference type="GO" id="GO:0046872">
    <property type="term" value="F:metal ion binding"/>
    <property type="evidence" value="ECO:0007669"/>
    <property type="project" value="UniProtKB-KW"/>
</dbReference>
<evidence type="ECO:0000313" key="5">
    <source>
        <dbReference type="EMBL" id="NBJ94326.1"/>
    </source>
</evidence>